<dbReference type="AlphaFoldDB" id="A0AAP0LEK8"/>
<reference evidence="7 8" key="1">
    <citation type="submission" date="2024-01" db="EMBL/GenBank/DDBJ databases">
        <title>Genome assemblies of Stephania.</title>
        <authorList>
            <person name="Yang L."/>
        </authorList>
    </citation>
    <scope>NUCLEOTIDE SEQUENCE [LARGE SCALE GENOMIC DNA]</scope>
    <source>
        <strain evidence="7">YNDBR</strain>
        <tissue evidence="7">Leaf</tissue>
    </source>
</reference>
<dbReference type="PANTHER" id="PTHR12812:SF0">
    <property type="entry name" value="HEPARAN-SULFATE 6-O-SULFOTRANSFERASE"/>
    <property type="match status" value="1"/>
</dbReference>
<keyword evidence="5" id="KW-0472">Membrane</keyword>
<dbReference type="InterPro" id="IPR027417">
    <property type="entry name" value="P-loop_NTPase"/>
</dbReference>
<sequence length="374" mass="43195">MECPRSYDKLRFDPSKPNCRLMSTHDDYSIMSRLPREKTSVVTVLRSPVDRVFSSYEFSVEVAARFLVHPNLTSVTKMARRVRRKSNAVSTLDIWPWKYLVPWMREDLFARRDARKRGDFKNNNTSNDPYDMKEIVMPLHKFINDPIAHDIVHNGATFQVAGLTNNSYFEEAHEVRHCVGKHQALGEYVLDVAKRRLDDMLYVGLTEDHKESASLFSNVVGAQVLSQLQALSSSNGKVANNNTVLDSICGIPSSDSCNFETQARLGVPEPILQQIISHNSLDVELYKHAQNIFEQQRTHFMEKLVVVERQRSMLANLEGAMRWWIIIALELQLGSDVRRSVYYYLIIRVTPVKNYIWSRCMRVVMRVYDVTVYA</sequence>
<evidence type="ECO:0000256" key="6">
    <source>
        <dbReference type="ARBA" id="ARBA00023180"/>
    </source>
</evidence>
<accession>A0AAP0LEK8</accession>
<comment type="caution">
    <text evidence="7">The sequence shown here is derived from an EMBL/GenBank/DDBJ whole genome shotgun (WGS) entry which is preliminary data.</text>
</comment>
<keyword evidence="2" id="KW-0808">Transferase</keyword>
<proteinExistence type="predicted"/>
<evidence type="ECO:0000313" key="7">
    <source>
        <dbReference type="EMBL" id="KAK9168797.1"/>
    </source>
</evidence>
<keyword evidence="3" id="KW-0812">Transmembrane</keyword>
<comment type="subcellular location">
    <subcellularLocation>
        <location evidence="1">Membrane</location>
        <topology evidence="1">Single-pass membrane protein</topology>
    </subcellularLocation>
</comment>
<gene>
    <name evidence="7" type="ORF">Syun_000937</name>
</gene>
<organism evidence="7 8">
    <name type="scientific">Stephania yunnanensis</name>
    <dbReference type="NCBI Taxonomy" id="152371"/>
    <lineage>
        <taxon>Eukaryota</taxon>
        <taxon>Viridiplantae</taxon>
        <taxon>Streptophyta</taxon>
        <taxon>Embryophyta</taxon>
        <taxon>Tracheophyta</taxon>
        <taxon>Spermatophyta</taxon>
        <taxon>Magnoliopsida</taxon>
        <taxon>Ranunculales</taxon>
        <taxon>Menispermaceae</taxon>
        <taxon>Menispermoideae</taxon>
        <taxon>Cissampelideae</taxon>
        <taxon>Stephania</taxon>
    </lineage>
</organism>
<evidence type="ECO:0008006" key="9">
    <source>
        <dbReference type="Google" id="ProtNLM"/>
    </source>
</evidence>
<evidence type="ECO:0000256" key="3">
    <source>
        <dbReference type="ARBA" id="ARBA00022692"/>
    </source>
</evidence>
<dbReference type="PANTHER" id="PTHR12812">
    <property type="entry name" value="HEPARAN SULFATE 6-O-SULFOTRANSFERASE 3"/>
    <property type="match status" value="1"/>
</dbReference>
<evidence type="ECO:0000256" key="4">
    <source>
        <dbReference type="ARBA" id="ARBA00022989"/>
    </source>
</evidence>
<dbReference type="GO" id="GO:0016020">
    <property type="term" value="C:membrane"/>
    <property type="evidence" value="ECO:0007669"/>
    <property type="project" value="UniProtKB-SubCell"/>
</dbReference>
<dbReference type="Gene3D" id="3.40.50.300">
    <property type="entry name" value="P-loop containing nucleotide triphosphate hydrolases"/>
    <property type="match status" value="1"/>
</dbReference>
<evidence type="ECO:0000256" key="1">
    <source>
        <dbReference type="ARBA" id="ARBA00004167"/>
    </source>
</evidence>
<evidence type="ECO:0000256" key="2">
    <source>
        <dbReference type="ARBA" id="ARBA00022679"/>
    </source>
</evidence>
<protein>
    <recommendedName>
        <fullName evidence="9">Protein-tyrosine sulfotransferase</fullName>
    </recommendedName>
</protein>
<keyword evidence="6" id="KW-0325">Glycoprotein</keyword>
<keyword evidence="4" id="KW-1133">Transmembrane helix</keyword>
<keyword evidence="8" id="KW-1185">Reference proteome</keyword>
<dbReference type="InterPro" id="IPR010635">
    <property type="entry name" value="Heparan_SO4-6-sulfoTrfase"/>
</dbReference>
<dbReference type="EMBL" id="JBBNAF010000001">
    <property type="protein sequence ID" value="KAK9168797.1"/>
    <property type="molecule type" value="Genomic_DNA"/>
</dbReference>
<name>A0AAP0LEK8_9MAGN</name>
<evidence type="ECO:0000256" key="5">
    <source>
        <dbReference type="ARBA" id="ARBA00023136"/>
    </source>
</evidence>
<dbReference type="GO" id="GO:0017095">
    <property type="term" value="F:heparan sulfate 6-sulfotransferase activity"/>
    <property type="evidence" value="ECO:0007669"/>
    <property type="project" value="TreeGrafter"/>
</dbReference>
<evidence type="ECO:0000313" key="8">
    <source>
        <dbReference type="Proteomes" id="UP001420932"/>
    </source>
</evidence>
<dbReference type="Proteomes" id="UP001420932">
    <property type="component" value="Unassembled WGS sequence"/>
</dbReference>